<evidence type="ECO:0000313" key="3">
    <source>
        <dbReference type="EMBL" id="KAF1757130.1"/>
    </source>
</evidence>
<feature type="compositionally biased region" description="Low complexity" evidence="2">
    <location>
        <begin position="269"/>
        <end position="285"/>
    </location>
</feature>
<name>A0A6A5GP24_CAERE</name>
<sequence>MQRPPRYPGLSSVEEKVALALADKEGIALKRQRAIQEEAEKKRLKKEAADRAKQKALVKMFTNPRTRCLRCFGTQPKTNPTKANPTKTNPTKTSFRSVSCQVKPNNIPGFHCLQYIGTESQYTGVHFKEDYGYIRTKVEVPTFLPFNAPIPDSIPEKVLSVWDKEKKAEKVTAKKAQVQGIIRNPVETAPVEEKYCGPLLDGSAPEMIVPSGALGMTETRRKQQINYQQSKRKRTVDAGFGISEAGPPKFYKPKSYQPIDHLNSHDSYYEGSMPSSSSSFPTISDFESEPGNIDPISQSILRCIENSLTETREESDFPIEYSNEKSIEVDNLIAQVHEFAAPIEEPAPELTEEEKRRIEDNEKAIARFREIGRRICEIELIDFSADKGKNDRKTFMIASRGEEILATVKRNLAVIRDKLGEYAKGTIFDYVDELSNSFADVTPNAITRLNMVVAEKMRQNTMQEVEKAATSSLESGEFKTEDFEVKLEPPEYTED</sequence>
<feature type="region of interest" description="Disordered" evidence="2">
    <location>
        <begin position="262"/>
        <end position="294"/>
    </location>
</feature>
<proteinExistence type="predicted"/>
<protein>
    <submittedName>
        <fullName evidence="3">Uncharacterized protein</fullName>
    </submittedName>
</protein>
<accession>A0A6A5GP24</accession>
<feature type="coiled-coil region" evidence="1">
    <location>
        <begin position="27"/>
        <end position="55"/>
    </location>
</feature>
<feature type="region of interest" description="Disordered" evidence="2">
    <location>
        <begin position="465"/>
        <end position="495"/>
    </location>
</feature>
<dbReference type="Proteomes" id="UP000483820">
    <property type="component" value="Chromosome IV"/>
</dbReference>
<dbReference type="RefSeq" id="XP_053584670.1">
    <property type="nucleotide sequence ID" value="XM_053729898.1"/>
</dbReference>
<organism evidence="3 4">
    <name type="scientific">Caenorhabditis remanei</name>
    <name type="common">Caenorhabditis vulgaris</name>
    <dbReference type="NCBI Taxonomy" id="31234"/>
    <lineage>
        <taxon>Eukaryota</taxon>
        <taxon>Metazoa</taxon>
        <taxon>Ecdysozoa</taxon>
        <taxon>Nematoda</taxon>
        <taxon>Chromadorea</taxon>
        <taxon>Rhabditida</taxon>
        <taxon>Rhabditina</taxon>
        <taxon>Rhabditomorpha</taxon>
        <taxon>Rhabditoidea</taxon>
        <taxon>Rhabditidae</taxon>
        <taxon>Peloderinae</taxon>
        <taxon>Caenorhabditis</taxon>
    </lineage>
</organism>
<feature type="compositionally biased region" description="Polar residues" evidence="2">
    <location>
        <begin position="465"/>
        <end position="474"/>
    </location>
</feature>
<comment type="caution">
    <text evidence="3">The sequence shown here is derived from an EMBL/GenBank/DDBJ whole genome shotgun (WGS) entry which is preliminary data.</text>
</comment>
<dbReference type="GeneID" id="9819170"/>
<dbReference type="EMBL" id="WUAV01000004">
    <property type="protein sequence ID" value="KAF1757130.1"/>
    <property type="molecule type" value="Genomic_DNA"/>
</dbReference>
<feature type="compositionally biased region" description="Low complexity" evidence="2">
    <location>
        <begin position="76"/>
        <end position="93"/>
    </location>
</feature>
<evidence type="ECO:0000256" key="1">
    <source>
        <dbReference type="SAM" id="Coils"/>
    </source>
</evidence>
<feature type="compositionally biased region" description="Basic and acidic residues" evidence="2">
    <location>
        <begin position="476"/>
        <end position="489"/>
    </location>
</feature>
<dbReference type="KEGG" id="crq:GCK72_013585"/>
<evidence type="ECO:0000313" key="4">
    <source>
        <dbReference type="Proteomes" id="UP000483820"/>
    </source>
</evidence>
<gene>
    <name evidence="3" type="ORF">GCK72_013585</name>
</gene>
<keyword evidence="1" id="KW-0175">Coiled coil</keyword>
<dbReference type="CTD" id="9819170"/>
<feature type="region of interest" description="Disordered" evidence="2">
    <location>
        <begin position="72"/>
        <end position="95"/>
    </location>
</feature>
<evidence type="ECO:0000256" key="2">
    <source>
        <dbReference type="SAM" id="MobiDB-lite"/>
    </source>
</evidence>
<dbReference type="AlphaFoldDB" id="A0A6A5GP24"/>
<reference evidence="3 4" key="1">
    <citation type="submission" date="2019-12" db="EMBL/GenBank/DDBJ databases">
        <title>Chromosome-level assembly of the Caenorhabditis remanei genome.</title>
        <authorList>
            <person name="Teterina A.A."/>
            <person name="Willis J.H."/>
            <person name="Phillips P.C."/>
        </authorList>
    </citation>
    <scope>NUCLEOTIDE SEQUENCE [LARGE SCALE GENOMIC DNA]</scope>
    <source>
        <strain evidence="3 4">PX506</strain>
        <tissue evidence="3">Whole organism</tissue>
    </source>
</reference>